<dbReference type="AlphaFoldDB" id="A0A6G6WH47"/>
<sequence>MVLLLVAVVAWLTLSVPVGVGVGLLLRRSANESTALAPAALEAVVAGRQ</sequence>
<reference evidence="1 2" key="1">
    <citation type="submission" date="2020-02" db="EMBL/GenBank/DDBJ databases">
        <title>Full genome sequence of Nocardioides sp. R-3366.</title>
        <authorList>
            <person name="Im W.-T."/>
        </authorList>
    </citation>
    <scope>NUCLEOTIDE SEQUENCE [LARGE SCALE GENOMIC DNA]</scope>
    <source>
        <strain evidence="1 2">R-3366</strain>
    </source>
</reference>
<dbReference type="Proteomes" id="UP000502996">
    <property type="component" value="Chromosome"/>
</dbReference>
<gene>
    <name evidence="1" type="ORF">G5V58_19435</name>
</gene>
<protein>
    <submittedName>
        <fullName evidence="1">Uncharacterized protein</fullName>
    </submittedName>
</protein>
<keyword evidence="2" id="KW-1185">Reference proteome</keyword>
<dbReference type="RefSeq" id="WP_165236429.1">
    <property type="nucleotide sequence ID" value="NZ_CP049257.1"/>
</dbReference>
<organism evidence="1 2">
    <name type="scientific">Nocardioides anomalus</name>
    <dbReference type="NCBI Taxonomy" id="2712223"/>
    <lineage>
        <taxon>Bacteria</taxon>
        <taxon>Bacillati</taxon>
        <taxon>Actinomycetota</taxon>
        <taxon>Actinomycetes</taxon>
        <taxon>Propionibacteriales</taxon>
        <taxon>Nocardioidaceae</taxon>
        <taxon>Nocardioides</taxon>
    </lineage>
</organism>
<dbReference type="KEGG" id="nano:G5V58_19435"/>
<name>A0A6G6WH47_9ACTN</name>
<proteinExistence type="predicted"/>
<evidence type="ECO:0000313" key="2">
    <source>
        <dbReference type="Proteomes" id="UP000502996"/>
    </source>
</evidence>
<evidence type="ECO:0000313" key="1">
    <source>
        <dbReference type="EMBL" id="QIG44661.1"/>
    </source>
</evidence>
<dbReference type="EMBL" id="CP049257">
    <property type="protein sequence ID" value="QIG44661.1"/>
    <property type="molecule type" value="Genomic_DNA"/>
</dbReference>
<accession>A0A6G6WH47</accession>